<dbReference type="RefSeq" id="WP_038479431.1">
    <property type="nucleotide sequence ID" value="NZ_CP003923.1"/>
</dbReference>
<evidence type="ECO:0000313" key="4">
    <source>
        <dbReference type="Proteomes" id="UP000027142"/>
    </source>
</evidence>
<feature type="domain" description="Luciferase-like" evidence="2">
    <location>
        <begin position="21"/>
        <end position="295"/>
    </location>
</feature>
<dbReference type="Gene3D" id="3.20.20.30">
    <property type="entry name" value="Luciferase-like domain"/>
    <property type="match status" value="1"/>
</dbReference>
<dbReference type="eggNOG" id="COG2141">
    <property type="taxonomic scope" value="Bacteria"/>
</dbReference>
<dbReference type="InterPro" id="IPR036661">
    <property type="entry name" value="Luciferase-like_sf"/>
</dbReference>
<keyword evidence="4" id="KW-1185">Reference proteome</keyword>
<comment type="similarity">
    <text evidence="1">To bacterial alkanal monooxygenase alpha and beta chains.</text>
</comment>
<dbReference type="OrthoDB" id="9780518at2"/>
<dbReference type="Pfam" id="PF00296">
    <property type="entry name" value="Bac_luciferase"/>
    <property type="match status" value="1"/>
</dbReference>
<dbReference type="InterPro" id="IPR050766">
    <property type="entry name" value="Bact_Lucif_Oxidored"/>
</dbReference>
<evidence type="ECO:0000313" key="3">
    <source>
        <dbReference type="EMBL" id="AIC94273.1"/>
    </source>
</evidence>
<accession>A0A060M136</accession>
<dbReference type="AlphaFoldDB" id="A0A060M136"/>
<organism evidence="3 4">
    <name type="scientific">Shouchella lehensis G1</name>
    <dbReference type="NCBI Taxonomy" id="1246626"/>
    <lineage>
        <taxon>Bacteria</taxon>
        <taxon>Bacillati</taxon>
        <taxon>Bacillota</taxon>
        <taxon>Bacilli</taxon>
        <taxon>Bacillales</taxon>
        <taxon>Bacillaceae</taxon>
        <taxon>Shouchella</taxon>
    </lineage>
</organism>
<dbReference type="EMBL" id="CP003923">
    <property type="protein sequence ID" value="AIC94273.1"/>
    <property type="molecule type" value="Genomic_DNA"/>
</dbReference>
<dbReference type="NCBIfam" id="TIGR03558">
    <property type="entry name" value="oxido_grp_1"/>
    <property type="match status" value="1"/>
</dbReference>
<dbReference type="FunFam" id="3.20.20.30:FF:000002">
    <property type="entry name" value="LLM class flavin-dependent oxidoreductase"/>
    <property type="match status" value="1"/>
</dbReference>
<dbReference type="InterPro" id="IPR019949">
    <property type="entry name" value="CmoO-like"/>
</dbReference>
<dbReference type="PATRIC" id="fig|1246626.3.peg.1687"/>
<dbReference type="Proteomes" id="UP000027142">
    <property type="component" value="Chromosome"/>
</dbReference>
<protein>
    <recommendedName>
        <fullName evidence="2">Luciferase-like domain-containing protein</fullName>
    </recommendedName>
</protein>
<dbReference type="KEGG" id="ble:BleG1_1695"/>
<dbReference type="PANTHER" id="PTHR30137:SF6">
    <property type="entry name" value="LUCIFERASE-LIKE MONOOXYGENASE"/>
    <property type="match status" value="1"/>
</dbReference>
<dbReference type="GO" id="GO:0016705">
    <property type="term" value="F:oxidoreductase activity, acting on paired donors, with incorporation or reduction of molecular oxygen"/>
    <property type="evidence" value="ECO:0007669"/>
    <property type="project" value="InterPro"/>
</dbReference>
<dbReference type="InterPro" id="IPR011251">
    <property type="entry name" value="Luciferase-like_dom"/>
</dbReference>
<dbReference type="HOGENOM" id="CLU_027853_9_0_9"/>
<sequence>MTKQIKLSALNLAPVRKGKTVREALQHTIRSAKAVESFGYHRFWVAEHHNMEGVASSATAVLIGQLAQETTQIRVGSGGIMLPNHAPLIIAEQFGTLAALHPNRIDLGLGRAPGTDQLTAQALRRHGQKAEDFPNLVEELRHYFKPVSSRPHVRAIPGEGEEVPIWLLGSSGYSAQMAGELGLPFAFAGHFSPKQIVAALNLYYDTFKSSGVLSEPYSMIAVNAIAAETEEEAHVLASSLYQQFLSMIRNQRGTLQPAVENMDDIWTPHEEQLVMEQLSGSFIGEANKVAQQLYDFAVNLHVNEIMLQTTIFDEEKQIDSYNRIMSAWQAL</sequence>
<evidence type="ECO:0000256" key="1">
    <source>
        <dbReference type="ARBA" id="ARBA00007789"/>
    </source>
</evidence>
<reference evidence="3 4" key="1">
    <citation type="journal article" date="2014" name="Gene">
        <title>A comparative genomic analysis of the alkalitolerant soil bacterium Bacillus lehensis G1.</title>
        <authorList>
            <person name="Noor Y.M."/>
            <person name="Samsulrizal N.H."/>
            <person name="Jema'on N.A."/>
            <person name="Low K.O."/>
            <person name="Ramli A.N."/>
            <person name="Alias N.I."/>
            <person name="Damis S.I."/>
            <person name="Fuzi S.F."/>
            <person name="Isa M.N."/>
            <person name="Murad A.M."/>
            <person name="Raih M.F."/>
            <person name="Bakar F.D."/>
            <person name="Najimudin N."/>
            <person name="Mahadi N.M."/>
            <person name="Illias R.M."/>
        </authorList>
    </citation>
    <scope>NUCLEOTIDE SEQUENCE [LARGE SCALE GENOMIC DNA]</scope>
    <source>
        <strain evidence="3 4">G1</strain>
    </source>
</reference>
<dbReference type="PANTHER" id="PTHR30137">
    <property type="entry name" value="LUCIFERASE-LIKE MONOOXYGENASE"/>
    <property type="match status" value="1"/>
</dbReference>
<dbReference type="STRING" id="1246626.BleG1_1695"/>
<name>A0A060M136_9BACI</name>
<evidence type="ECO:0000259" key="2">
    <source>
        <dbReference type="Pfam" id="PF00296"/>
    </source>
</evidence>
<dbReference type="GO" id="GO:0005829">
    <property type="term" value="C:cytosol"/>
    <property type="evidence" value="ECO:0007669"/>
    <property type="project" value="TreeGrafter"/>
</dbReference>
<gene>
    <name evidence="3" type="ORF">BleG1_1695</name>
</gene>
<proteinExistence type="predicted"/>
<dbReference type="SUPFAM" id="SSF51679">
    <property type="entry name" value="Bacterial luciferase-like"/>
    <property type="match status" value="1"/>
</dbReference>